<protein>
    <submittedName>
        <fullName evidence="1">Uncharacterized protein</fullName>
    </submittedName>
</protein>
<accession>A0A2P5DNA7</accession>
<sequence length="79" mass="8498">MTVRRSAFLLGSDLGGENLLRPRFNDVAVAFASASAARREFLWFSVAAMGLSSFSSTGNGILTGCGHRDCQLMDKIELV</sequence>
<name>A0A2P5DNA7_PARAD</name>
<dbReference type="AlphaFoldDB" id="A0A2P5DNA7"/>
<gene>
    <name evidence="1" type="ORF">PanWU01x14_048150</name>
</gene>
<dbReference type="EMBL" id="JXTB01000027">
    <property type="protein sequence ID" value="PON74756.1"/>
    <property type="molecule type" value="Genomic_DNA"/>
</dbReference>
<organism evidence="1 2">
    <name type="scientific">Parasponia andersonii</name>
    <name type="common">Sponia andersonii</name>
    <dbReference type="NCBI Taxonomy" id="3476"/>
    <lineage>
        <taxon>Eukaryota</taxon>
        <taxon>Viridiplantae</taxon>
        <taxon>Streptophyta</taxon>
        <taxon>Embryophyta</taxon>
        <taxon>Tracheophyta</taxon>
        <taxon>Spermatophyta</taxon>
        <taxon>Magnoliopsida</taxon>
        <taxon>eudicotyledons</taxon>
        <taxon>Gunneridae</taxon>
        <taxon>Pentapetalae</taxon>
        <taxon>rosids</taxon>
        <taxon>fabids</taxon>
        <taxon>Rosales</taxon>
        <taxon>Cannabaceae</taxon>
        <taxon>Parasponia</taxon>
    </lineage>
</organism>
<proteinExistence type="predicted"/>
<keyword evidence="2" id="KW-1185">Reference proteome</keyword>
<evidence type="ECO:0000313" key="1">
    <source>
        <dbReference type="EMBL" id="PON74756.1"/>
    </source>
</evidence>
<dbReference type="Proteomes" id="UP000237105">
    <property type="component" value="Unassembled WGS sequence"/>
</dbReference>
<reference evidence="2" key="1">
    <citation type="submission" date="2016-06" db="EMBL/GenBank/DDBJ databases">
        <title>Parallel loss of symbiosis genes in relatives of nitrogen-fixing non-legume Parasponia.</title>
        <authorList>
            <person name="Van Velzen R."/>
            <person name="Holmer R."/>
            <person name="Bu F."/>
            <person name="Rutten L."/>
            <person name="Van Zeijl A."/>
            <person name="Liu W."/>
            <person name="Santuari L."/>
            <person name="Cao Q."/>
            <person name="Sharma T."/>
            <person name="Shen D."/>
            <person name="Roswanjaya Y."/>
            <person name="Wardhani T."/>
            <person name="Kalhor M.S."/>
            <person name="Jansen J."/>
            <person name="Van den Hoogen J."/>
            <person name="Gungor B."/>
            <person name="Hartog M."/>
            <person name="Hontelez J."/>
            <person name="Verver J."/>
            <person name="Yang W.-C."/>
            <person name="Schijlen E."/>
            <person name="Repin R."/>
            <person name="Schilthuizen M."/>
            <person name="Schranz E."/>
            <person name="Heidstra R."/>
            <person name="Miyata K."/>
            <person name="Fedorova E."/>
            <person name="Kohlen W."/>
            <person name="Bisseling T."/>
            <person name="Smit S."/>
            <person name="Geurts R."/>
        </authorList>
    </citation>
    <scope>NUCLEOTIDE SEQUENCE [LARGE SCALE GENOMIC DNA]</scope>
    <source>
        <strain evidence="2">cv. WU1-14</strain>
    </source>
</reference>
<evidence type="ECO:0000313" key="2">
    <source>
        <dbReference type="Proteomes" id="UP000237105"/>
    </source>
</evidence>
<comment type="caution">
    <text evidence="1">The sequence shown here is derived from an EMBL/GenBank/DDBJ whole genome shotgun (WGS) entry which is preliminary data.</text>
</comment>